<feature type="transmembrane region" description="Helical" evidence="1">
    <location>
        <begin position="6"/>
        <end position="26"/>
    </location>
</feature>
<keyword evidence="1" id="KW-0472">Membrane</keyword>
<dbReference type="EMBL" id="BBMS01000009">
    <property type="protein sequence ID" value="GAL25352.1"/>
    <property type="molecule type" value="Genomic_DNA"/>
</dbReference>
<keyword evidence="1" id="KW-0812">Transmembrane</keyword>
<evidence type="ECO:0000313" key="2">
    <source>
        <dbReference type="EMBL" id="GAL25352.1"/>
    </source>
</evidence>
<organism evidence="2 3">
    <name type="scientific">Vibrio variabilis</name>
    <dbReference type="NCBI Taxonomy" id="990271"/>
    <lineage>
        <taxon>Bacteria</taxon>
        <taxon>Pseudomonadati</taxon>
        <taxon>Pseudomonadota</taxon>
        <taxon>Gammaproteobacteria</taxon>
        <taxon>Vibrionales</taxon>
        <taxon>Vibrionaceae</taxon>
        <taxon>Vibrio</taxon>
    </lineage>
</organism>
<reference evidence="3" key="2">
    <citation type="submission" date="2014-09" db="EMBL/GenBank/DDBJ databases">
        <authorList>
            <consortium name="NBRP consortium"/>
            <person name="Sawabe T."/>
            <person name="Meirelles P."/>
            <person name="Nakanishi M."/>
            <person name="Sayaka M."/>
            <person name="Hattori M."/>
            <person name="Ohkuma M."/>
        </authorList>
    </citation>
    <scope>NUCLEOTIDE SEQUENCE [LARGE SCALE GENOMIC DNA]</scope>
    <source>
        <strain evidence="3">JCM 19239</strain>
    </source>
</reference>
<name>A0ABQ0J9B5_9VIBR</name>
<sequence>MTTSVFISFAAASMTFVIVCFVLSALSKARMSQEANV</sequence>
<evidence type="ECO:0000313" key="3">
    <source>
        <dbReference type="Proteomes" id="UP000029223"/>
    </source>
</evidence>
<proteinExistence type="predicted"/>
<keyword evidence="3" id="KW-1185">Reference proteome</keyword>
<dbReference type="Proteomes" id="UP000029223">
    <property type="component" value="Unassembled WGS sequence"/>
</dbReference>
<evidence type="ECO:0000256" key="1">
    <source>
        <dbReference type="SAM" id="Phobius"/>
    </source>
</evidence>
<gene>
    <name evidence="2" type="ORF">JCM19239_6272</name>
</gene>
<accession>A0ABQ0J9B5</accession>
<reference evidence="3" key="1">
    <citation type="submission" date="2014-09" db="EMBL/GenBank/DDBJ databases">
        <title>Vibrio variabilis JCM 19239. (C206) whole genome shotgun sequence.</title>
        <authorList>
            <person name="Sawabe T."/>
            <person name="Meirelles P."/>
            <person name="Nakanishi M."/>
            <person name="Sayaka M."/>
            <person name="Hattori M."/>
            <person name="Ohkuma M."/>
        </authorList>
    </citation>
    <scope>NUCLEOTIDE SEQUENCE [LARGE SCALE GENOMIC DNA]</scope>
    <source>
        <strain evidence="3">JCM 19239</strain>
    </source>
</reference>
<protein>
    <submittedName>
        <fullName evidence="2">Uncharacterized protein</fullName>
    </submittedName>
</protein>
<keyword evidence="1" id="KW-1133">Transmembrane helix</keyword>
<comment type="caution">
    <text evidence="2">The sequence shown here is derived from an EMBL/GenBank/DDBJ whole genome shotgun (WGS) entry which is preliminary data.</text>
</comment>